<dbReference type="EMBL" id="JAYDYW010000019">
    <property type="protein sequence ID" value="MEE1676241.1"/>
    <property type="molecule type" value="Genomic_DNA"/>
</dbReference>
<evidence type="ECO:0000256" key="1">
    <source>
        <dbReference type="SAM" id="SignalP"/>
    </source>
</evidence>
<feature type="chain" id="PRO_5045726645" evidence="1">
    <location>
        <begin position="28"/>
        <end position="305"/>
    </location>
</feature>
<reference evidence="3" key="1">
    <citation type="submission" date="2023-07" db="EMBL/GenBank/DDBJ databases">
        <title>Draft genome sequence of Agarivorans aestuarii strain ZMCS4, a CAZymes producing bacteria isolated from the marine brown algae Clodostephus spongiosus.</title>
        <authorList>
            <person name="Lorente B."/>
            <person name="Cabral C."/>
            <person name="Frias J."/>
            <person name="Faria J."/>
            <person name="Toubarro D."/>
        </authorList>
    </citation>
    <scope>NUCLEOTIDE SEQUENCE [LARGE SCALE GENOMIC DNA]</scope>
    <source>
        <strain evidence="3">ZMCS4</strain>
    </source>
</reference>
<keyword evidence="1" id="KW-0732">Signal</keyword>
<organism evidence="2 3">
    <name type="scientific">Agarivorans aestuarii</name>
    <dbReference type="NCBI Taxonomy" id="1563703"/>
    <lineage>
        <taxon>Bacteria</taxon>
        <taxon>Pseudomonadati</taxon>
        <taxon>Pseudomonadota</taxon>
        <taxon>Gammaproteobacteria</taxon>
        <taxon>Alteromonadales</taxon>
        <taxon>Alteromonadaceae</taxon>
        <taxon>Agarivorans</taxon>
    </lineage>
</organism>
<dbReference type="RefSeq" id="WP_163133768.1">
    <property type="nucleotide sequence ID" value="NZ_JAYDYW010000019.1"/>
</dbReference>
<name>A0ABU7GAE7_9ALTE</name>
<dbReference type="Proteomes" id="UP001310248">
    <property type="component" value="Unassembled WGS sequence"/>
</dbReference>
<comment type="caution">
    <text evidence="2">The sequence shown here is derived from an EMBL/GenBank/DDBJ whole genome shotgun (WGS) entry which is preliminary data.</text>
</comment>
<protein>
    <submittedName>
        <fullName evidence="2">Uncharacterized protein</fullName>
    </submittedName>
</protein>
<keyword evidence="3" id="KW-1185">Reference proteome</keyword>
<accession>A0ABU7GAE7</accession>
<proteinExistence type="predicted"/>
<evidence type="ECO:0000313" key="3">
    <source>
        <dbReference type="Proteomes" id="UP001310248"/>
    </source>
</evidence>
<sequence>MIKFSAMLRQWRFLCWCILLVSPSSFAAIVNNNHLYQKAQFISQQLQAIRAQQKLTEVQPEPQIFADKLAVHLVFKTRQLSSLAATLQSQQGLSASELAPAEYRVIRPRSVMPYLKELEQQLLEISKKLGLPAGQEIERPLGKSVNDVYQQLVIIEHLFDGLVERQPQQALANNVARIKADLQQISQARELPLQFAGETSVTGRETTDVNIVALQCLYLLERLFRQLEIEPSKPGRLPAGESKEYQVVDTSVSLLAELHRAKTILQIEQDSQVNPSSAFADANQAYAAWVSVRSGLLVMVGAAAL</sequence>
<evidence type="ECO:0000313" key="2">
    <source>
        <dbReference type="EMBL" id="MEE1676241.1"/>
    </source>
</evidence>
<gene>
    <name evidence="2" type="ORF">SNR37_001573</name>
</gene>
<feature type="signal peptide" evidence="1">
    <location>
        <begin position="1"/>
        <end position="27"/>
    </location>
</feature>
<reference evidence="2 3" key="2">
    <citation type="submission" date="2023-12" db="EMBL/GenBank/DDBJ databases">
        <authorList>
            <consortium name="Cladostephus spongiosus"/>
            <person name="Lorente B."/>
            <person name="Cabral C."/>
            <person name="Frias J."/>
            <person name="Faria J."/>
            <person name="Toubarro D."/>
        </authorList>
    </citation>
    <scope>NUCLEOTIDE SEQUENCE [LARGE SCALE GENOMIC DNA]</scope>
    <source>
        <strain evidence="2 3">ZMCS4</strain>
    </source>
</reference>